<name>A0A1F5ZCA8_9BACT</name>
<feature type="transmembrane region" description="Helical" evidence="1">
    <location>
        <begin position="414"/>
        <end position="432"/>
    </location>
</feature>
<dbReference type="Proteomes" id="UP000176854">
    <property type="component" value="Unassembled WGS sequence"/>
</dbReference>
<evidence type="ECO:0000313" key="3">
    <source>
        <dbReference type="Proteomes" id="UP000176854"/>
    </source>
</evidence>
<keyword evidence="1" id="KW-0812">Transmembrane</keyword>
<evidence type="ECO:0000313" key="2">
    <source>
        <dbReference type="EMBL" id="OGG10090.1"/>
    </source>
</evidence>
<evidence type="ECO:0008006" key="4">
    <source>
        <dbReference type="Google" id="ProtNLM"/>
    </source>
</evidence>
<feature type="transmembrane region" description="Helical" evidence="1">
    <location>
        <begin position="377"/>
        <end position="394"/>
    </location>
</feature>
<feature type="transmembrane region" description="Helical" evidence="1">
    <location>
        <begin position="332"/>
        <end position="350"/>
    </location>
</feature>
<reference evidence="2 3" key="1">
    <citation type="journal article" date="2016" name="Nat. Commun.">
        <title>Thousands of microbial genomes shed light on interconnected biogeochemical processes in an aquifer system.</title>
        <authorList>
            <person name="Anantharaman K."/>
            <person name="Brown C.T."/>
            <person name="Hug L.A."/>
            <person name="Sharon I."/>
            <person name="Castelle C.J."/>
            <person name="Probst A.J."/>
            <person name="Thomas B.C."/>
            <person name="Singh A."/>
            <person name="Wilkins M.J."/>
            <person name="Karaoz U."/>
            <person name="Brodie E.L."/>
            <person name="Williams K.H."/>
            <person name="Hubbard S.S."/>
            <person name="Banfield J.F."/>
        </authorList>
    </citation>
    <scope>NUCLEOTIDE SEQUENCE [LARGE SCALE GENOMIC DNA]</scope>
</reference>
<sequence length="443" mass="51784">MRFITSLILLFGLVLRIIVAVYSFSYRDNPDIIRYKDWAKISYIHGYAATYKTDFLTFGTIPNTMPPGSLYVISGAYRLHLLTTRAILRIYPNSTNLQAIINGPLQNFILRLPQVFSDCLVALLIFNIVKRKFSTKIAITAMSIYLFNPVIWYNSAFWGQMDGIMYLFIMLGLYFVYKKNITLSILSMFFSLYIKLTPIMIIPVFIVYWIKIGGWKNIFISVLKSLVLLWFLTLLVSPDPIKWFMAFLYDNSIGEMQLITNHAFNFWWMVIRPFSESGNPSDIFSFSNIWLSDGISSSNVFLGVKLLGWGIILFAVFTLGILVRIYRVKTEFISFTTYSALIALVGFLFLPHMHERYLFSFFGLFIINWPLFIRYKFLYFLILTANAVNLYIIWHPIQISIFPYFVWNQQYFQWYISIILTISGVLLYFLVLKSLKDKAISRC</sequence>
<keyword evidence="1" id="KW-1133">Transmembrane helix</keyword>
<feature type="transmembrane region" description="Helical" evidence="1">
    <location>
        <begin position="306"/>
        <end position="325"/>
    </location>
</feature>
<feature type="transmembrane region" description="Helical" evidence="1">
    <location>
        <begin position="218"/>
        <end position="237"/>
    </location>
</feature>
<gene>
    <name evidence="2" type="ORF">A2154_02100</name>
</gene>
<dbReference type="AlphaFoldDB" id="A0A1F5ZCA8"/>
<protein>
    <recommendedName>
        <fullName evidence="4">Glycosyltransferase RgtA/B/C/D-like domain-containing protein</fullName>
    </recommendedName>
</protein>
<organism evidence="2 3">
    <name type="scientific">Candidatus Gottesmanbacteria bacterium RBG_16_43_7</name>
    <dbReference type="NCBI Taxonomy" id="1798373"/>
    <lineage>
        <taxon>Bacteria</taxon>
        <taxon>Candidatus Gottesmaniibacteriota</taxon>
    </lineage>
</organism>
<keyword evidence="1" id="KW-0472">Membrane</keyword>
<dbReference type="EMBL" id="MFJC01000005">
    <property type="protein sequence ID" value="OGG10090.1"/>
    <property type="molecule type" value="Genomic_DNA"/>
</dbReference>
<feature type="transmembrane region" description="Helical" evidence="1">
    <location>
        <begin position="157"/>
        <end position="177"/>
    </location>
</feature>
<accession>A0A1F5ZCA8</accession>
<feature type="transmembrane region" description="Helical" evidence="1">
    <location>
        <begin position="189"/>
        <end position="212"/>
    </location>
</feature>
<proteinExistence type="predicted"/>
<comment type="caution">
    <text evidence="2">The sequence shown here is derived from an EMBL/GenBank/DDBJ whole genome shotgun (WGS) entry which is preliminary data.</text>
</comment>
<feature type="transmembrane region" description="Helical" evidence="1">
    <location>
        <begin position="356"/>
        <end position="372"/>
    </location>
</feature>
<dbReference type="STRING" id="1798373.A2154_02100"/>
<evidence type="ECO:0000256" key="1">
    <source>
        <dbReference type="SAM" id="Phobius"/>
    </source>
</evidence>